<dbReference type="Pfam" id="PF26138">
    <property type="entry name" value="DUF8040"/>
    <property type="match status" value="1"/>
</dbReference>
<reference evidence="10 11" key="1">
    <citation type="submission" date="2018-05" db="EMBL/GenBank/DDBJ databases">
        <authorList>
            <person name="Thind KAUR A."/>
        </authorList>
    </citation>
    <scope>NUCLEOTIDE SEQUENCE [LARGE SCALE GENOMIC DNA]</scope>
</reference>
<dbReference type="GO" id="GO:0004518">
    <property type="term" value="F:nuclease activity"/>
    <property type="evidence" value="ECO:0007669"/>
    <property type="project" value="UniProtKB-KW"/>
</dbReference>
<evidence type="ECO:0000259" key="9">
    <source>
        <dbReference type="Pfam" id="PF26138"/>
    </source>
</evidence>
<proteinExistence type="inferred from homology"/>
<comment type="cofactor">
    <cofactor evidence="1">
        <name>a divalent metal cation</name>
        <dbReference type="ChEBI" id="CHEBI:60240"/>
    </cofactor>
</comment>
<keyword evidence="5" id="KW-0479">Metal-binding</keyword>
<name>A0A7H4LKC2_WHEAT</name>
<evidence type="ECO:0000256" key="3">
    <source>
        <dbReference type="ARBA" id="ARBA00006958"/>
    </source>
</evidence>
<evidence type="ECO:0000259" key="8">
    <source>
        <dbReference type="Pfam" id="PF13359"/>
    </source>
</evidence>
<comment type="subcellular location">
    <subcellularLocation>
        <location evidence="2">Nucleus</location>
    </subcellularLocation>
</comment>
<dbReference type="InterPro" id="IPR058353">
    <property type="entry name" value="DUF8040"/>
</dbReference>
<dbReference type="GO" id="GO:0046872">
    <property type="term" value="F:metal ion binding"/>
    <property type="evidence" value="ECO:0007669"/>
    <property type="project" value="UniProtKB-KW"/>
</dbReference>
<comment type="similarity">
    <text evidence="3">Belongs to the HARBI1 family.</text>
</comment>
<evidence type="ECO:0000256" key="1">
    <source>
        <dbReference type="ARBA" id="ARBA00001968"/>
    </source>
</evidence>
<keyword evidence="7" id="KW-0539">Nucleus</keyword>
<evidence type="ECO:0000256" key="4">
    <source>
        <dbReference type="ARBA" id="ARBA00022722"/>
    </source>
</evidence>
<evidence type="ECO:0000256" key="7">
    <source>
        <dbReference type="ARBA" id="ARBA00023242"/>
    </source>
</evidence>
<evidence type="ECO:0000313" key="11">
    <source>
        <dbReference type="Proteomes" id="UP000280104"/>
    </source>
</evidence>
<dbReference type="GO" id="GO:0016787">
    <property type="term" value="F:hydrolase activity"/>
    <property type="evidence" value="ECO:0007669"/>
    <property type="project" value="UniProtKB-KW"/>
</dbReference>
<evidence type="ECO:0000256" key="2">
    <source>
        <dbReference type="ARBA" id="ARBA00004123"/>
    </source>
</evidence>
<feature type="domain" description="DUF8040" evidence="9">
    <location>
        <begin position="57"/>
        <end position="139"/>
    </location>
</feature>
<dbReference type="Pfam" id="PF13359">
    <property type="entry name" value="DDE_Tnp_4"/>
    <property type="match status" value="1"/>
</dbReference>
<sequence>MDARMRLIIQAAALISVIQAWVMFMHQRVVRRAGRPLIRYGPFLPREQERIQNLNYIYNCNDVEALWMLRMKRAPFTRLVETFRSRGLLQDSINTSVEEQVAMFVHVVGHNQRFRVIHNTFRRSMETISRYFKQVLYAVGELRGEMIWRPSAAYRGRKHYTSQNVLAVVDFDLKFTYVLAGWEGSTHDANILTDSMSRPDGINIPDGKFYLGDAGYACRPGILSPFRKTRYHLNAFSGRNYPRTAQELFNLRHSSLRVTVERAFGALKNRFKILDQKPFHPYSTQVKLVLACCIMHNWILQWGFDEHVPEEEDVEPDDVVSSGHGVEAFDNDAWKNKRLEWAEAMWLNRGQCRI</sequence>
<dbReference type="GO" id="GO:0005634">
    <property type="term" value="C:nucleus"/>
    <property type="evidence" value="ECO:0007669"/>
    <property type="project" value="UniProtKB-SubCell"/>
</dbReference>
<dbReference type="InterPro" id="IPR045249">
    <property type="entry name" value="HARBI1-like"/>
</dbReference>
<protein>
    <submittedName>
        <fullName evidence="10">Uncharacterized protein</fullName>
    </submittedName>
</protein>
<dbReference type="Proteomes" id="UP000280104">
    <property type="component" value="Chromosome II"/>
</dbReference>
<evidence type="ECO:0000256" key="5">
    <source>
        <dbReference type="ARBA" id="ARBA00022723"/>
    </source>
</evidence>
<organism evidence="10 11">
    <name type="scientific">Triticum aestivum</name>
    <name type="common">Wheat</name>
    <dbReference type="NCBI Taxonomy" id="4565"/>
    <lineage>
        <taxon>Eukaryota</taxon>
        <taxon>Viridiplantae</taxon>
        <taxon>Streptophyta</taxon>
        <taxon>Embryophyta</taxon>
        <taxon>Tracheophyta</taxon>
        <taxon>Spermatophyta</taxon>
        <taxon>Magnoliopsida</taxon>
        <taxon>Liliopsida</taxon>
        <taxon>Poales</taxon>
        <taxon>Poaceae</taxon>
        <taxon>BOP clade</taxon>
        <taxon>Pooideae</taxon>
        <taxon>Triticodae</taxon>
        <taxon>Triticeae</taxon>
        <taxon>Triticinae</taxon>
        <taxon>Triticum</taxon>
    </lineage>
</organism>
<keyword evidence="4" id="KW-0540">Nuclease</keyword>
<gene>
    <name evidence="10" type="ORF">CAMPLR22A2D_LOCUS3674</name>
</gene>
<feature type="domain" description="DDE Tnp4" evidence="8">
    <location>
        <begin position="152"/>
        <end position="297"/>
    </location>
</feature>
<dbReference type="PANTHER" id="PTHR22930">
    <property type="match status" value="1"/>
</dbReference>
<dbReference type="PANTHER" id="PTHR22930:SF259">
    <property type="entry name" value="OS08G0106900 PROTEIN"/>
    <property type="match status" value="1"/>
</dbReference>
<keyword evidence="6" id="KW-0378">Hydrolase</keyword>
<dbReference type="AlphaFoldDB" id="A0A7H4LKC2"/>
<dbReference type="EMBL" id="LS480641">
    <property type="protein sequence ID" value="SPT19060.1"/>
    <property type="molecule type" value="Genomic_DNA"/>
</dbReference>
<dbReference type="InterPro" id="IPR027806">
    <property type="entry name" value="HARBI1_dom"/>
</dbReference>
<evidence type="ECO:0000313" key="10">
    <source>
        <dbReference type="EMBL" id="SPT19060.1"/>
    </source>
</evidence>
<accession>A0A7H4LKC2</accession>
<evidence type="ECO:0000256" key="6">
    <source>
        <dbReference type="ARBA" id="ARBA00022801"/>
    </source>
</evidence>